<dbReference type="SUPFAM" id="SSF161098">
    <property type="entry name" value="MetI-like"/>
    <property type="match status" value="1"/>
</dbReference>
<feature type="transmembrane region" description="Helical" evidence="7">
    <location>
        <begin position="231"/>
        <end position="253"/>
    </location>
</feature>
<evidence type="ECO:0000256" key="3">
    <source>
        <dbReference type="ARBA" id="ARBA00022475"/>
    </source>
</evidence>
<keyword evidence="5 7" id="KW-1133">Transmembrane helix</keyword>
<comment type="similarity">
    <text evidence="7">Belongs to the binding-protein-dependent transport system permease family.</text>
</comment>
<dbReference type="AlphaFoldDB" id="A0A0N1FC91"/>
<protein>
    <submittedName>
        <fullName evidence="9">Glutathione ABC transporter permease</fullName>
    </submittedName>
</protein>
<dbReference type="PANTHER" id="PTHR43163">
    <property type="entry name" value="DIPEPTIDE TRANSPORT SYSTEM PERMEASE PROTEIN DPPB-RELATED"/>
    <property type="match status" value="1"/>
</dbReference>
<sequence length="306" mass="33041">MNARLINRVLMLPVVMVVVSFAVFVAVRHLPGDPARMLAGTAATQDTVDAVHHSLGLDRPALRQYGTFMRAALAGDLGISIESRQPVGQEIAHHFPYTLLLGLSAYALALCFGIPGGLAAAMFEDGIWDRIFMGMTIVLASVPNFWFALLLMELFSVRLGLLPLMGAHSWSSLLMPSLTLALMPMALIGRMTRASMLAVMSRDYIRTARAKGVGLMRLCLRHALPNALPPVVTVIGMNLGSVIGGAVVTETVFGWPGLGRLMIEAVRWRDYPVIEGVTLVAVLSVILVNLVADIIISRIDPKARHG</sequence>
<keyword evidence="2 7" id="KW-0813">Transport</keyword>
<keyword evidence="6 7" id="KW-0472">Membrane</keyword>
<dbReference type="GO" id="GO:0055085">
    <property type="term" value="P:transmembrane transport"/>
    <property type="evidence" value="ECO:0007669"/>
    <property type="project" value="InterPro"/>
</dbReference>
<evidence type="ECO:0000259" key="8">
    <source>
        <dbReference type="PROSITE" id="PS50928"/>
    </source>
</evidence>
<feature type="transmembrane region" description="Helical" evidence="7">
    <location>
        <begin position="131"/>
        <end position="152"/>
    </location>
</feature>
<feature type="transmembrane region" description="Helical" evidence="7">
    <location>
        <begin position="97"/>
        <end position="119"/>
    </location>
</feature>
<feature type="transmembrane region" description="Helical" evidence="7">
    <location>
        <begin position="172"/>
        <end position="192"/>
    </location>
</feature>
<feature type="transmembrane region" description="Helical" evidence="7">
    <location>
        <begin position="9"/>
        <end position="27"/>
    </location>
</feature>
<name>A0A0N1FC91_9PROT</name>
<dbReference type="OrthoDB" id="9807402at2"/>
<accession>A0A0N1FC91</accession>
<keyword evidence="3" id="KW-1003">Cell membrane</keyword>
<evidence type="ECO:0000256" key="2">
    <source>
        <dbReference type="ARBA" id="ARBA00022448"/>
    </source>
</evidence>
<evidence type="ECO:0000256" key="4">
    <source>
        <dbReference type="ARBA" id="ARBA00022692"/>
    </source>
</evidence>
<evidence type="ECO:0000256" key="7">
    <source>
        <dbReference type="RuleBase" id="RU363032"/>
    </source>
</evidence>
<evidence type="ECO:0000256" key="5">
    <source>
        <dbReference type="ARBA" id="ARBA00022989"/>
    </source>
</evidence>
<feature type="domain" description="ABC transmembrane type-1" evidence="8">
    <location>
        <begin position="95"/>
        <end position="292"/>
    </location>
</feature>
<dbReference type="Pfam" id="PF00528">
    <property type="entry name" value="BPD_transp_1"/>
    <property type="match status" value="1"/>
</dbReference>
<dbReference type="CDD" id="cd06261">
    <property type="entry name" value="TM_PBP2"/>
    <property type="match status" value="1"/>
</dbReference>
<dbReference type="Gene3D" id="1.10.3720.10">
    <property type="entry name" value="MetI-like"/>
    <property type="match status" value="1"/>
</dbReference>
<organism evidence="9 10">
    <name type="scientific">Komagataeibacter intermedius AF2</name>
    <dbReference type="NCBI Taxonomy" id="1458464"/>
    <lineage>
        <taxon>Bacteria</taxon>
        <taxon>Pseudomonadati</taxon>
        <taxon>Pseudomonadota</taxon>
        <taxon>Alphaproteobacteria</taxon>
        <taxon>Acetobacterales</taxon>
        <taxon>Acetobacteraceae</taxon>
        <taxon>Komagataeibacter</taxon>
    </lineage>
</organism>
<dbReference type="InterPro" id="IPR000515">
    <property type="entry name" value="MetI-like"/>
</dbReference>
<reference evidence="9 10" key="1">
    <citation type="submission" date="2015-07" db="EMBL/GenBank/DDBJ databases">
        <title>Draft Genome Sequence of Komagataeibacter intermedius Strain AF2, Isolated from Kombucha Tea.</title>
        <authorList>
            <person name="Santos R.A."/>
            <person name="Berretta A.A."/>
            <person name="Barud H.S."/>
            <person name="Ribeiro S.J."/>
            <person name="Gonzalez-Garcia L.N."/>
            <person name="Zucchi T.D."/>
            <person name="Goldman G.H."/>
            <person name="Riano-Pachon D.M."/>
        </authorList>
    </citation>
    <scope>NUCLEOTIDE SEQUENCE [LARGE SCALE GENOMIC DNA]</scope>
    <source>
        <strain evidence="9 10">AF2</strain>
    </source>
</reference>
<dbReference type="PANTHER" id="PTHR43163:SF6">
    <property type="entry name" value="DIPEPTIDE TRANSPORT SYSTEM PERMEASE PROTEIN DPPB-RELATED"/>
    <property type="match status" value="1"/>
</dbReference>
<feature type="transmembrane region" description="Helical" evidence="7">
    <location>
        <begin position="273"/>
        <end position="296"/>
    </location>
</feature>
<keyword evidence="4 7" id="KW-0812">Transmembrane</keyword>
<evidence type="ECO:0000313" key="9">
    <source>
        <dbReference type="EMBL" id="KPH87880.1"/>
    </source>
</evidence>
<dbReference type="InterPro" id="IPR035906">
    <property type="entry name" value="MetI-like_sf"/>
</dbReference>
<dbReference type="GO" id="GO:0005886">
    <property type="term" value="C:plasma membrane"/>
    <property type="evidence" value="ECO:0007669"/>
    <property type="project" value="UniProtKB-SubCell"/>
</dbReference>
<dbReference type="RefSeq" id="WP_039734779.1">
    <property type="nucleotide sequence ID" value="NZ_JUFX02000090.1"/>
</dbReference>
<dbReference type="Proteomes" id="UP000031553">
    <property type="component" value="Unassembled WGS sequence"/>
</dbReference>
<gene>
    <name evidence="9" type="ORF">GLUCOINTEAF2_0201962</name>
</gene>
<comment type="subcellular location">
    <subcellularLocation>
        <location evidence="1 7">Cell membrane</location>
        <topology evidence="1 7">Multi-pass membrane protein</topology>
    </subcellularLocation>
</comment>
<dbReference type="Pfam" id="PF19300">
    <property type="entry name" value="BPD_transp_1_N"/>
    <property type="match status" value="1"/>
</dbReference>
<evidence type="ECO:0000256" key="1">
    <source>
        <dbReference type="ARBA" id="ARBA00004651"/>
    </source>
</evidence>
<evidence type="ECO:0000313" key="10">
    <source>
        <dbReference type="Proteomes" id="UP000031553"/>
    </source>
</evidence>
<evidence type="ECO:0000256" key="6">
    <source>
        <dbReference type="ARBA" id="ARBA00023136"/>
    </source>
</evidence>
<dbReference type="EMBL" id="JUFX02000090">
    <property type="protein sequence ID" value="KPH87880.1"/>
    <property type="molecule type" value="Genomic_DNA"/>
</dbReference>
<dbReference type="InterPro" id="IPR045621">
    <property type="entry name" value="BPD_transp_1_N"/>
</dbReference>
<comment type="caution">
    <text evidence="9">The sequence shown here is derived from an EMBL/GenBank/DDBJ whole genome shotgun (WGS) entry which is preliminary data.</text>
</comment>
<dbReference type="PROSITE" id="PS50928">
    <property type="entry name" value="ABC_TM1"/>
    <property type="match status" value="1"/>
</dbReference>
<proteinExistence type="inferred from homology"/>